<feature type="region of interest" description="Disordered" evidence="1">
    <location>
        <begin position="174"/>
        <end position="204"/>
    </location>
</feature>
<evidence type="ECO:0000259" key="2">
    <source>
        <dbReference type="Pfam" id="PF14065"/>
    </source>
</evidence>
<organism evidence="3 4">
    <name type="scientific">Actinokineospora bangkokensis</name>
    <dbReference type="NCBI Taxonomy" id="1193682"/>
    <lineage>
        <taxon>Bacteria</taxon>
        <taxon>Bacillati</taxon>
        <taxon>Actinomycetota</taxon>
        <taxon>Actinomycetes</taxon>
        <taxon>Pseudonocardiales</taxon>
        <taxon>Pseudonocardiaceae</taxon>
        <taxon>Actinokineospora</taxon>
    </lineage>
</organism>
<keyword evidence="4" id="KW-1185">Reference proteome</keyword>
<feature type="compositionally biased region" description="Pro residues" evidence="1">
    <location>
        <begin position="187"/>
        <end position="204"/>
    </location>
</feature>
<comment type="caution">
    <text evidence="3">The sequence shown here is derived from an EMBL/GenBank/DDBJ whole genome shotgun (WGS) entry which is preliminary data.</text>
</comment>
<dbReference type="OrthoDB" id="5514409at2"/>
<accession>A0A1Q9LLI1</accession>
<feature type="domain" description="Pvc16 N-terminal" evidence="2">
    <location>
        <begin position="17"/>
        <end position="159"/>
    </location>
</feature>
<dbReference type="AlphaFoldDB" id="A0A1Q9LLI1"/>
<dbReference type="EMBL" id="MKQR01000014">
    <property type="protein sequence ID" value="OLR92875.1"/>
    <property type="molecule type" value="Genomic_DNA"/>
</dbReference>
<name>A0A1Q9LLI1_9PSEU</name>
<evidence type="ECO:0000313" key="3">
    <source>
        <dbReference type="EMBL" id="OLR92875.1"/>
    </source>
</evidence>
<proteinExistence type="predicted"/>
<dbReference type="InterPro" id="IPR025351">
    <property type="entry name" value="Pvc16_N"/>
</dbReference>
<gene>
    <name evidence="3" type="ORF">BJP25_19310</name>
</gene>
<protein>
    <recommendedName>
        <fullName evidence="2">Pvc16 N-terminal domain-containing protein</fullName>
    </recommendedName>
</protein>
<dbReference type="RefSeq" id="WP_075975391.1">
    <property type="nucleotide sequence ID" value="NZ_MKQR01000014.1"/>
</dbReference>
<sequence>MLHHIDSAFADLLRVVAGPGVDVRFAPPTGRAGAAAPVLSALLHTVSEDTDNRLGGWVEERDDHGRVVGRRAPVRRFQVGYLLAAWCADPVAEHELLGAVLTGLCARPAIGVDDLPEGLRLAGAPVHVDIANPSLPRAPVELRTRVGGPARAALDVVLTATWLPGVDTDLDPAPEEIGLGVGREVPRPPPRGPALPPPRARIQE</sequence>
<evidence type="ECO:0000256" key="1">
    <source>
        <dbReference type="SAM" id="MobiDB-lite"/>
    </source>
</evidence>
<evidence type="ECO:0000313" key="4">
    <source>
        <dbReference type="Proteomes" id="UP000186040"/>
    </source>
</evidence>
<dbReference type="Pfam" id="PF14065">
    <property type="entry name" value="Pvc16_N"/>
    <property type="match status" value="1"/>
</dbReference>
<dbReference type="Proteomes" id="UP000186040">
    <property type="component" value="Unassembled WGS sequence"/>
</dbReference>
<dbReference type="STRING" id="1193682.BJP25_19310"/>
<reference evidence="3 4" key="1">
    <citation type="submission" date="2016-10" db="EMBL/GenBank/DDBJ databases">
        <title>The Draft Genome Sequence of Actinokineospora bangkokensis 44EHWT reveals the biosynthetic pathway of antifungal compounds Thailandins with unusual extender unit butylmalonyl-CoA.</title>
        <authorList>
            <person name="Greule A."/>
            <person name="Intra B."/>
            <person name="Flemming S."/>
            <person name="Rommel M.G."/>
            <person name="Panbangred W."/>
            <person name="Bechthold A."/>
        </authorList>
    </citation>
    <scope>NUCLEOTIDE SEQUENCE [LARGE SCALE GENOMIC DNA]</scope>
    <source>
        <strain evidence="3 4">44EHW</strain>
    </source>
</reference>